<sequence>MKDNCRRGKLLLSNSSILCATHANRSVIILEMSRLDLVIFGATGFTGKHAVMEMSRQLKQYPLSLGVAGRSQSKLEDVLKEASQKTGNDLSGVKIIVADVGDEKSLKDMCSQAKVLVNCCGPYRHYGEPVVKAAVECKSHYVDVSGEPQFIETMQLKYGEAAREAGVYVISACGFDSIPTDLGVVFLEKKFEGTVNSVESYLSSEAKGSVTSGVINYGTWESLVYGITHLDELPNLRKKIYPEKLPEFKPKLKSRSVIHQRLSGWCLPFPGSDASIVYRTQRTLLERDGKRPVQIKTYVKFTSFLTTLAVAFSSVMLFILTRLSFTRDLLLKHPRLFTMGAVTREGPSEEVMNSTVFSFLLLGEGWSQGSDLTSPPNKKLAVKVSGVNPGYGATVVALLFSALTILNEKDKMPKEGGVLTTGVAFRDTSIIQQLHENNLKFEIMSRLDLVIFGATGFTGKHVVMEMNRQLKHYPLSWGIAGRSQAKLEEVIKEAAQKTGSDVSASIIIADVNDEKLLKNMCSQAKVLVNCCGPYRHYGEAVVKAAIESKTHYVDIAAEPIFIESMYLKYNQAAREAGVYVISACGFDSIPTDLGVVFLENNFGGIVNSVESYITADVSKNLIGGAMINYGTWESLIYGVLDLNKLPALMKKIYPKQMPEFNPELKARLRCFRNLFLKHPRVFTFGAITREGPSEEVMNSTLFSFVLFGEGWSEGTDITSPPNKKLAVKVSGVNPGYGATVVALLFSALTILTEEDKMPKECGVLTTGVAFKDTNIIKRLHENNLKFEVITEI</sequence>
<dbReference type="Proteomes" id="UP001152562">
    <property type="component" value="Unassembled WGS sequence"/>
</dbReference>
<reference evidence="4" key="1">
    <citation type="submission" date="2022-05" db="EMBL/GenBank/DDBJ databases">
        <authorList>
            <person name="Okamura Y."/>
        </authorList>
    </citation>
    <scope>NUCLEOTIDE SEQUENCE</scope>
</reference>
<dbReference type="SUPFAM" id="SSF51735">
    <property type="entry name" value="NAD(P)-binding Rossmann-fold domains"/>
    <property type="match status" value="2"/>
</dbReference>
<evidence type="ECO:0000313" key="4">
    <source>
        <dbReference type="EMBL" id="CAH3996437.1"/>
    </source>
</evidence>
<dbReference type="AlphaFoldDB" id="A0A9P0X3Y8"/>
<keyword evidence="2" id="KW-1133">Transmembrane helix</keyword>
<feature type="transmembrane region" description="Helical" evidence="2">
    <location>
        <begin position="297"/>
        <end position="320"/>
    </location>
</feature>
<evidence type="ECO:0000256" key="2">
    <source>
        <dbReference type="SAM" id="Phobius"/>
    </source>
</evidence>
<dbReference type="PANTHER" id="PTHR12286:SF5">
    <property type="entry name" value="SACCHAROPINE DEHYDROGENASE-LIKE OXIDOREDUCTASE"/>
    <property type="match status" value="1"/>
</dbReference>
<evidence type="ECO:0000256" key="1">
    <source>
        <dbReference type="ARBA" id="ARBA00038048"/>
    </source>
</evidence>
<comment type="similarity">
    <text evidence="1">Belongs to the saccharopine dehydrogenase family.</text>
</comment>
<protein>
    <recommendedName>
        <fullName evidence="3">Saccharopine dehydrogenase NADP binding domain-containing protein</fullName>
    </recommendedName>
</protein>
<keyword evidence="2" id="KW-0472">Membrane</keyword>
<dbReference type="GO" id="GO:0009247">
    <property type="term" value="P:glycolipid biosynthetic process"/>
    <property type="evidence" value="ECO:0007669"/>
    <property type="project" value="TreeGrafter"/>
</dbReference>
<comment type="caution">
    <text evidence="4">The sequence shown here is derived from an EMBL/GenBank/DDBJ whole genome shotgun (WGS) entry which is preliminary data.</text>
</comment>
<name>A0A9P0X3Y8_PIEBR</name>
<dbReference type="EMBL" id="CALOZG010000003">
    <property type="protein sequence ID" value="CAH3996437.1"/>
    <property type="molecule type" value="Genomic_DNA"/>
</dbReference>
<dbReference type="GO" id="GO:0005739">
    <property type="term" value="C:mitochondrion"/>
    <property type="evidence" value="ECO:0007669"/>
    <property type="project" value="TreeGrafter"/>
</dbReference>
<keyword evidence="2" id="KW-0812">Transmembrane</keyword>
<dbReference type="Gene3D" id="3.40.50.720">
    <property type="entry name" value="NAD(P)-binding Rossmann-like Domain"/>
    <property type="match status" value="2"/>
</dbReference>
<evidence type="ECO:0000259" key="3">
    <source>
        <dbReference type="Pfam" id="PF03435"/>
    </source>
</evidence>
<feature type="domain" description="Saccharopine dehydrogenase NADP binding" evidence="3">
    <location>
        <begin position="38"/>
        <end position="170"/>
    </location>
</feature>
<proteinExistence type="inferred from homology"/>
<gene>
    <name evidence="4" type="ORF">PIBRA_LOCUS2379</name>
</gene>
<dbReference type="Pfam" id="PF03435">
    <property type="entry name" value="Sacchrp_dh_NADP"/>
    <property type="match status" value="2"/>
</dbReference>
<dbReference type="InterPro" id="IPR036291">
    <property type="entry name" value="NAD(P)-bd_dom_sf"/>
</dbReference>
<feature type="domain" description="Saccharopine dehydrogenase NADP binding" evidence="3">
    <location>
        <begin position="450"/>
        <end position="581"/>
    </location>
</feature>
<dbReference type="GO" id="GO:0005886">
    <property type="term" value="C:plasma membrane"/>
    <property type="evidence" value="ECO:0007669"/>
    <property type="project" value="TreeGrafter"/>
</dbReference>
<keyword evidence="5" id="KW-1185">Reference proteome</keyword>
<dbReference type="GO" id="GO:0005811">
    <property type="term" value="C:lipid droplet"/>
    <property type="evidence" value="ECO:0007669"/>
    <property type="project" value="TreeGrafter"/>
</dbReference>
<evidence type="ECO:0000313" key="5">
    <source>
        <dbReference type="Proteomes" id="UP001152562"/>
    </source>
</evidence>
<dbReference type="InterPro" id="IPR005097">
    <property type="entry name" value="Sacchrp_dh_NADP-bd"/>
</dbReference>
<dbReference type="FunFam" id="3.40.50.720:FF:000178">
    <property type="entry name" value="Saccharopine dehydrogenase-like oxidoreductase"/>
    <property type="match status" value="2"/>
</dbReference>
<organism evidence="4 5">
    <name type="scientific">Pieris brassicae</name>
    <name type="common">White butterfly</name>
    <name type="synonym">Large white butterfly</name>
    <dbReference type="NCBI Taxonomy" id="7116"/>
    <lineage>
        <taxon>Eukaryota</taxon>
        <taxon>Metazoa</taxon>
        <taxon>Ecdysozoa</taxon>
        <taxon>Arthropoda</taxon>
        <taxon>Hexapoda</taxon>
        <taxon>Insecta</taxon>
        <taxon>Pterygota</taxon>
        <taxon>Neoptera</taxon>
        <taxon>Endopterygota</taxon>
        <taxon>Lepidoptera</taxon>
        <taxon>Glossata</taxon>
        <taxon>Ditrysia</taxon>
        <taxon>Papilionoidea</taxon>
        <taxon>Pieridae</taxon>
        <taxon>Pierinae</taxon>
        <taxon>Pieris</taxon>
    </lineage>
</organism>
<dbReference type="PANTHER" id="PTHR12286">
    <property type="entry name" value="SACCHAROPINE DEHYDROGENASE-LIKE OXIDOREDUCTASE"/>
    <property type="match status" value="1"/>
</dbReference>
<accession>A0A9P0X3Y8</accession>
<dbReference type="InterPro" id="IPR051276">
    <property type="entry name" value="Saccharopine_DH-like_oxidrdct"/>
</dbReference>